<comment type="caution">
    <text evidence="1">The sequence shown here is derived from an EMBL/GenBank/DDBJ whole genome shotgun (WGS) entry which is preliminary data.</text>
</comment>
<gene>
    <name evidence="1" type="ORF">AGERDE_LOCUS8485</name>
</gene>
<accession>A0A9N9G8B8</accession>
<protein>
    <submittedName>
        <fullName evidence="1">13012_t:CDS:1</fullName>
    </submittedName>
</protein>
<dbReference type="AlphaFoldDB" id="A0A9N9G8B8"/>
<sequence length="193" mass="21684">MKEKIRTQLCKLIVRTANLEKLVISSNYSLPEFMTLPLEFMALPNASVALANLKEVTLQAKISICNDYNYPMNVSELILGGNSIHWLPSKSRIQCNFKLLENITTKTSAATIFDFSGINHEVVIPLIKISGVSKFLLSKIATMHYSVALQITPQIFYVWKSILTLQRFRHSIIPSSDYETSKLTAALNTTNTT</sequence>
<name>A0A9N9G8B8_9GLOM</name>
<proteinExistence type="predicted"/>
<keyword evidence="2" id="KW-1185">Reference proteome</keyword>
<dbReference type="EMBL" id="CAJVPL010001812">
    <property type="protein sequence ID" value="CAG8588490.1"/>
    <property type="molecule type" value="Genomic_DNA"/>
</dbReference>
<evidence type="ECO:0000313" key="1">
    <source>
        <dbReference type="EMBL" id="CAG8588490.1"/>
    </source>
</evidence>
<organism evidence="1 2">
    <name type="scientific">Ambispora gerdemannii</name>
    <dbReference type="NCBI Taxonomy" id="144530"/>
    <lineage>
        <taxon>Eukaryota</taxon>
        <taxon>Fungi</taxon>
        <taxon>Fungi incertae sedis</taxon>
        <taxon>Mucoromycota</taxon>
        <taxon>Glomeromycotina</taxon>
        <taxon>Glomeromycetes</taxon>
        <taxon>Archaeosporales</taxon>
        <taxon>Ambisporaceae</taxon>
        <taxon>Ambispora</taxon>
    </lineage>
</organism>
<evidence type="ECO:0000313" key="2">
    <source>
        <dbReference type="Proteomes" id="UP000789831"/>
    </source>
</evidence>
<reference evidence="1" key="1">
    <citation type="submission" date="2021-06" db="EMBL/GenBank/DDBJ databases">
        <authorList>
            <person name="Kallberg Y."/>
            <person name="Tangrot J."/>
            <person name="Rosling A."/>
        </authorList>
    </citation>
    <scope>NUCLEOTIDE SEQUENCE</scope>
    <source>
        <strain evidence="1">MT106</strain>
    </source>
</reference>
<dbReference type="Proteomes" id="UP000789831">
    <property type="component" value="Unassembled WGS sequence"/>
</dbReference>